<dbReference type="Proteomes" id="UP001497535">
    <property type="component" value="Unassembled WGS sequence"/>
</dbReference>
<dbReference type="EMBL" id="CAVMJV010000139">
    <property type="protein sequence ID" value="CAK5111320.1"/>
    <property type="molecule type" value="Genomic_DNA"/>
</dbReference>
<comment type="caution">
    <text evidence="1">The sequence shown here is derived from an EMBL/GenBank/DDBJ whole genome shotgun (WGS) entry which is preliminary data.</text>
</comment>
<name>A0ACB1AYE5_MELEN</name>
<reference evidence="1" key="1">
    <citation type="submission" date="2023-11" db="EMBL/GenBank/DDBJ databases">
        <authorList>
            <person name="Poullet M."/>
        </authorList>
    </citation>
    <scope>NUCLEOTIDE SEQUENCE</scope>
    <source>
        <strain evidence="1">E1834</strain>
    </source>
</reference>
<keyword evidence="2" id="KW-1185">Reference proteome</keyword>
<organism evidence="1 2">
    <name type="scientific">Meloidogyne enterolobii</name>
    <name type="common">Root-knot nematode worm</name>
    <name type="synonym">Meloidogyne mayaguensis</name>
    <dbReference type="NCBI Taxonomy" id="390850"/>
    <lineage>
        <taxon>Eukaryota</taxon>
        <taxon>Metazoa</taxon>
        <taxon>Ecdysozoa</taxon>
        <taxon>Nematoda</taxon>
        <taxon>Chromadorea</taxon>
        <taxon>Rhabditida</taxon>
        <taxon>Tylenchina</taxon>
        <taxon>Tylenchomorpha</taxon>
        <taxon>Tylenchoidea</taxon>
        <taxon>Meloidogynidae</taxon>
        <taxon>Meloidogyninae</taxon>
        <taxon>Meloidogyne</taxon>
    </lineage>
</organism>
<accession>A0ACB1AYE5</accession>
<sequence>MIGILQMTQRGPLPSWGNLTQSPFVWASSTLNIRNATDSANNSISDYLKTDETSSLLDLDDYNLKNKMDSAIWALQNYQIEQDFTLELVSSAQRWDTRSETPNDTESGSFHVNYRLRINEQIFYYRTDVWEMLKLAWIQFLAIYIVVRTLFNSLSAFLYQNHILETFIVRPQNWEDRDSKFK</sequence>
<evidence type="ECO:0000313" key="2">
    <source>
        <dbReference type="Proteomes" id="UP001497535"/>
    </source>
</evidence>
<evidence type="ECO:0000313" key="1">
    <source>
        <dbReference type="EMBL" id="CAK5111320.1"/>
    </source>
</evidence>
<protein>
    <submittedName>
        <fullName evidence="1">Uncharacterized protein</fullName>
    </submittedName>
</protein>
<gene>
    <name evidence="1" type="ORF">MENTE1834_LOCUS44637</name>
</gene>
<proteinExistence type="predicted"/>